<dbReference type="EnsemblPlants" id="OB03G38610.1">
    <property type="protein sequence ID" value="OB03G38610.1"/>
    <property type="gene ID" value="OB03G38610"/>
</dbReference>
<feature type="compositionally biased region" description="Basic residues" evidence="1">
    <location>
        <begin position="17"/>
        <end position="33"/>
    </location>
</feature>
<evidence type="ECO:0000313" key="2">
    <source>
        <dbReference type="EnsemblPlants" id="OB03G38610.1"/>
    </source>
</evidence>
<keyword evidence="3" id="KW-1185">Reference proteome</keyword>
<dbReference type="Gramene" id="OB03G38610.1">
    <property type="protein sequence ID" value="OB03G38610.1"/>
    <property type="gene ID" value="OB03G38610"/>
</dbReference>
<reference evidence="2" key="1">
    <citation type="journal article" date="2013" name="Nat. Commun.">
        <title>Whole-genome sequencing of Oryza brachyantha reveals mechanisms underlying Oryza genome evolution.</title>
        <authorList>
            <person name="Chen J."/>
            <person name="Huang Q."/>
            <person name="Gao D."/>
            <person name="Wang J."/>
            <person name="Lang Y."/>
            <person name="Liu T."/>
            <person name="Li B."/>
            <person name="Bai Z."/>
            <person name="Luis Goicoechea J."/>
            <person name="Liang C."/>
            <person name="Chen C."/>
            <person name="Zhang W."/>
            <person name="Sun S."/>
            <person name="Liao Y."/>
            <person name="Zhang X."/>
            <person name="Yang L."/>
            <person name="Song C."/>
            <person name="Wang M."/>
            <person name="Shi J."/>
            <person name="Liu G."/>
            <person name="Liu J."/>
            <person name="Zhou H."/>
            <person name="Zhou W."/>
            <person name="Yu Q."/>
            <person name="An N."/>
            <person name="Chen Y."/>
            <person name="Cai Q."/>
            <person name="Wang B."/>
            <person name="Liu B."/>
            <person name="Min J."/>
            <person name="Huang Y."/>
            <person name="Wu H."/>
            <person name="Li Z."/>
            <person name="Zhang Y."/>
            <person name="Yin Y."/>
            <person name="Song W."/>
            <person name="Jiang J."/>
            <person name="Jackson S.A."/>
            <person name="Wing R.A."/>
            <person name="Wang J."/>
            <person name="Chen M."/>
        </authorList>
    </citation>
    <scope>NUCLEOTIDE SEQUENCE [LARGE SCALE GENOMIC DNA]</scope>
    <source>
        <strain evidence="2">cv. IRGC 101232</strain>
    </source>
</reference>
<feature type="compositionally biased region" description="Polar residues" evidence="1">
    <location>
        <begin position="1"/>
        <end position="12"/>
    </location>
</feature>
<dbReference type="AlphaFoldDB" id="J3LS35"/>
<feature type="region of interest" description="Disordered" evidence="1">
    <location>
        <begin position="1"/>
        <end position="65"/>
    </location>
</feature>
<accession>J3LS35</accession>
<dbReference type="Proteomes" id="UP000006038">
    <property type="component" value="Chromosome 3"/>
</dbReference>
<evidence type="ECO:0000256" key="1">
    <source>
        <dbReference type="SAM" id="MobiDB-lite"/>
    </source>
</evidence>
<protein>
    <submittedName>
        <fullName evidence="2">Uncharacterized protein</fullName>
    </submittedName>
</protein>
<organism evidence="2">
    <name type="scientific">Oryza brachyantha</name>
    <name type="common">malo sina</name>
    <dbReference type="NCBI Taxonomy" id="4533"/>
    <lineage>
        <taxon>Eukaryota</taxon>
        <taxon>Viridiplantae</taxon>
        <taxon>Streptophyta</taxon>
        <taxon>Embryophyta</taxon>
        <taxon>Tracheophyta</taxon>
        <taxon>Spermatophyta</taxon>
        <taxon>Magnoliopsida</taxon>
        <taxon>Liliopsida</taxon>
        <taxon>Poales</taxon>
        <taxon>Poaceae</taxon>
        <taxon>BOP clade</taxon>
        <taxon>Oryzoideae</taxon>
        <taxon>Oryzeae</taxon>
        <taxon>Oryzinae</taxon>
        <taxon>Oryza</taxon>
    </lineage>
</organism>
<reference evidence="2" key="2">
    <citation type="submission" date="2013-04" db="UniProtKB">
        <authorList>
            <consortium name="EnsemblPlants"/>
        </authorList>
    </citation>
    <scope>IDENTIFICATION</scope>
</reference>
<proteinExistence type="predicted"/>
<dbReference type="HOGENOM" id="CLU_2856542_0_0_1"/>
<sequence>ASNIFWESQNREAASATRKRRRKRKKKKKKRKISYLISLLPAIRDPEKRRQPGGARGSSLSSPPP</sequence>
<evidence type="ECO:0000313" key="3">
    <source>
        <dbReference type="Proteomes" id="UP000006038"/>
    </source>
</evidence>
<name>J3LS35_ORYBR</name>